<organism evidence="1 2">
    <name type="scientific">Xanthomonas oryzae pv. oryzae (strain PXO99A)</name>
    <dbReference type="NCBI Taxonomy" id="360094"/>
    <lineage>
        <taxon>Bacteria</taxon>
        <taxon>Pseudomonadati</taxon>
        <taxon>Pseudomonadota</taxon>
        <taxon>Gammaproteobacteria</taxon>
        <taxon>Lysobacterales</taxon>
        <taxon>Lysobacteraceae</taxon>
        <taxon>Xanthomonas</taxon>
    </lineage>
</organism>
<proteinExistence type="predicted"/>
<reference evidence="1 2" key="1">
    <citation type="journal article" date="2008" name="BMC Genomics">
        <title>Genome sequence and rapid evolution of the rice pathogen Xanthomonas oryzae pv. oryzae PXO99A.</title>
        <authorList>
            <person name="Salzberg S.L."/>
            <person name="Sommer D.D."/>
            <person name="Schatz M.C."/>
            <person name="Phillippy A.M."/>
            <person name="Rabinowicz P.D."/>
            <person name="Tsuge S."/>
            <person name="Furutani A."/>
            <person name="Ochiai H."/>
            <person name="Delcher A.L."/>
            <person name="Kelley D."/>
            <person name="Madupu R."/>
            <person name="Puiu D."/>
            <person name="Radune D."/>
            <person name="Shumway M."/>
            <person name="Trapnell C."/>
            <person name="Aparna G."/>
            <person name="Jha G."/>
            <person name="Pandey A."/>
            <person name="Patil P.B."/>
            <person name="Ishihara H."/>
            <person name="Meyer D.F."/>
            <person name="Szurek B."/>
            <person name="Verdier V."/>
            <person name="Koebnik R."/>
            <person name="Dow J.M."/>
            <person name="Ryan R.P."/>
            <person name="Hirata H."/>
            <person name="Tsuyumu S."/>
            <person name="Won Lee S."/>
            <person name="Seo Y.S."/>
            <person name="Sriariyanum M."/>
            <person name="Ronald P.C."/>
            <person name="Sonti R.V."/>
            <person name="Van Sluys M.A."/>
            <person name="Leach J.E."/>
            <person name="White F.F."/>
            <person name="Bogdanove A.J."/>
        </authorList>
    </citation>
    <scope>NUCLEOTIDE SEQUENCE [LARGE SCALE GENOMIC DNA]</scope>
    <source>
        <strain evidence="1 2">PXO99A</strain>
    </source>
</reference>
<dbReference type="PATRIC" id="fig|291331.8.peg.2681"/>
<name>A0A0K0GKJ1_XANOP</name>
<dbReference type="KEGG" id="xop:PXO_00740"/>
<dbReference type="EMBL" id="CP000967">
    <property type="protein sequence ID" value="ACD58751.1"/>
    <property type="molecule type" value="Genomic_DNA"/>
</dbReference>
<gene>
    <name evidence="1" type="ordered locus">PXO_00740</name>
</gene>
<dbReference type="HOGENOM" id="CLU_3190685_0_0_6"/>
<dbReference type="Gene3D" id="3.90.1150.10">
    <property type="entry name" value="Aspartate Aminotransferase, domain 1"/>
    <property type="match status" value="1"/>
</dbReference>
<evidence type="ECO:0000313" key="1">
    <source>
        <dbReference type="EMBL" id="ACD58751.1"/>
    </source>
</evidence>
<evidence type="ECO:0000313" key="2">
    <source>
        <dbReference type="Proteomes" id="UP000001740"/>
    </source>
</evidence>
<dbReference type="Proteomes" id="UP000001740">
    <property type="component" value="Chromosome"/>
</dbReference>
<accession>A0A0K0GKJ1</accession>
<protein>
    <submittedName>
        <fullName evidence="1">Uncharacterized protein</fullName>
    </submittedName>
</protein>
<sequence>MFADSMQKQGVIVGRSWPIWPKRVDVSVGTEAQMLRFREAFGKAKR</sequence>
<dbReference type="eggNOG" id="COG0079">
    <property type="taxonomic scope" value="Bacteria"/>
</dbReference>
<dbReference type="InterPro" id="IPR015422">
    <property type="entry name" value="PyrdxlP-dep_Trfase_small"/>
</dbReference>
<dbReference type="AlphaFoldDB" id="A0A0K0GKJ1"/>